<accession>A0A8B8QAB3</accession>
<reference evidence="3" key="2">
    <citation type="submission" date="2025-08" db="UniProtKB">
        <authorList>
            <consortium name="RefSeq"/>
        </authorList>
    </citation>
    <scope>IDENTIFICATION</scope>
    <source>
        <tissue evidence="3">Leaf</tissue>
    </source>
</reference>
<feature type="region of interest" description="Disordered" evidence="1">
    <location>
        <begin position="1"/>
        <end position="39"/>
    </location>
</feature>
<dbReference type="KEGG" id="rarg:115750701"/>
<feature type="region of interest" description="Disordered" evidence="1">
    <location>
        <begin position="162"/>
        <end position="218"/>
    </location>
</feature>
<name>A0A8B8QAB3_9MYRT</name>
<evidence type="ECO:0000313" key="3">
    <source>
        <dbReference type="RefSeq" id="XP_030544076.1"/>
    </source>
</evidence>
<protein>
    <submittedName>
        <fullName evidence="3">Uncharacterized protein LOC115750701 isoform X1</fullName>
    </submittedName>
</protein>
<sequence length="306" mass="33388">MSFLAHQDHPQEPPEGEQAPVRERSEEEEEDEHDEACPERLLPQFRVLCCGSPNPTKRRKLPFSSPSPLASNPKKRPSCTLLDREDIDYTLRGFSSITLPSLPSNLQRTSSDPVPLGAYKSVNGFLAAPSSSDHEGVGFDGAVYTSPKKPVFGVNPAMATTPLLGRASSSPSSLPPRPPLQRTVSDPTPHHFPGPINSFSSGSSSSGGRGSAEDSPNSMRLKRMKHCLNEMGKWWDHVMCEAEEDGPYTQDNTLSTEQVERKAKQENQETVSVEVAGDCLCINLGCTCGKGFQILISGNKCYYKLV</sequence>
<feature type="region of interest" description="Disordered" evidence="1">
    <location>
        <begin position="53"/>
        <end position="79"/>
    </location>
</feature>
<feature type="compositionally biased region" description="Basic and acidic residues" evidence="1">
    <location>
        <begin position="1"/>
        <end position="12"/>
    </location>
</feature>
<dbReference type="RefSeq" id="XP_030544076.1">
    <property type="nucleotide sequence ID" value="XM_030688216.2"/>
</dbReference>
<dbReference type="AlphaFoldDB" id="A0A8B8QAB3"/>
<organism evidence="2 3">
    <name type="scientific">Rhodamnia argentea</name>
    <dbReference type="NCBI Taxonomy" id="178133"/>
    <lineage>
        <taxon>Eukaryota</taxon>
        <taxon>Viridiplantae</taxon>
        <taxon>Streptophyta</taxon>
        <taxon>Embryophyta</taxon>
        <taxon>Tracheophyta</taxon>
        <taxon>Spermatophyta</taxon>
        <taxon>Magnoliopsida</taxon>
        <taxon>eudicotyledons</taxon>
        <taxon>Gunneridae</taxon>
        <taxon>Pentapetalae</taxon>
        <taxon>rosids</taxon>
        <taxon>malvids</taxon>
        <taxon>Myrtales</taxon>
        <taxon>Myrtaceae</taxon>
        <taxon>Myrtoideae</taxon>
        <taxon>Myrteae</taxon>
        <taxon>Australasian group</taxon>
        <taxon>Rhodamnia</taxon>
    </lineage>
</organism>
<proteinExistence type="predicted"/>
<feature type="compositionally biased region" description="Low complexity" evidence="1">
    <location>
        <begin position="162"/>
        <end position="172"/>
    </location>
</feature>
<evidence type="ECO:0000256" key="1">
    <source>
        <dbReference type="SAM" id="MobiDB-lite"/>
    </source>
</evidence>
<reference evidence="2" key="1">
    <citation type="submission" date="2025-05" db="UniProtKB">
        <authorList>
            <consortium name="RefSeq"/>
        </authorList>
    </citation>
    <scope>NUCLEOTIDE SEQUENCE [LARGE SCALE GENOMIC DNA]</scope>
</reference>
<evidence type="ECO:0000313" key="2">
    <source>
        <dbReference type="Proteomes" id="UP000827889"/>
    </source>
</evidence>
<dbReference type="Proteomes" id="UP000827889">
    <property type="component" value="Chromosome 2"/>
</dbReference>
<gene>
    <name evidence="3" type="primary">LOC115750701</name>
</gene>
<dbReference type="OrthoDB" id="1699110at2759"/>
<dbReference type="GeneID" id="115750701"/>
<keyword evidence="2" id="KW-1185">Reference proteome</keyword>